<dbReference type="EMBL" id="JMKJ01000463">
    <property type="protein sequence ID" value="KGG50891.1"/>
    <property type="molecule type" value="Genomic_DNA"/>
</dbReference>
<name>A0A098VT86_9MICR</name>
<sequence>ISVDNSFTFFEKPRHQIKIFVSSLQKDDQDMLSMLSANDREELSSKAKIFSDVIKSGNKTALKRIFTSAHLNQLKMDRKERTLLRWQVFFSTALKIFWSPAYSSAANPIPNWDKILNLNYQKSIDELKWIFFSESGISKSEILKFFQASQTGATFFPNFNISLIPSVENTPALDSETVFQSTQEQESVQEQEQIHESMEDTNVFPAKSS</sequence>
<reference evidence="2 3" key="1">
    <citation type="submission" date="2014-04" db="EMBL/GenBank/DDBJ databases">
        <title>A new species of microsporidia sheds light on the evolution of extreme parasitism.</title>
        <authorList>
            <person name="Haag K.L."/>
            <person name="James T.Y."/>
            <person name="Larsson R."/>
            <person name="Schaer T.M."/>
            <person name="Refardt D."/>
            <person name="Pombert J.-F."/>
            <person name="Ebert D."/>
        </authorList>
    </citation>
    <scope>NUCLEOTIDE SEQUENCE [LARGE SCALE GENOMIC DNA]</scope>
    <source>
        <strain evidence="2 3">UGP3</strain>
        <tissue evidence="2">Spores</tissue>
    </source>
</reference>
<evidence type="ECO:0000256" key="1">
    <source>
        <dbReference type="SAM" id="MobiDB-lite"/>
    </source>
</evidence>
<dbReference type="RefSeq" id="XP_013237327.1">
    <property type="nucleotide sequence ID" value="XM_013381873.1"/>
</dbReference>
<dbReference type="VEuPathDB" id="MicrosporidiaDB:DI09_521p10"/>
<dbReference type="Proteomes" id="UP000029725">
    <property type="component" value="Unassembled WGS sequence"/>
</dbReference>
<feature type="non-terminal residue" evidence="2">
    <location>
        <position position="1"/>
    </location>
</feature>
<feature type="compositionally biased region" description="Low complexity" evidence="1">
    <location>
        <begin position="180"/>
        <end position="191"/>
    </location>
</feature>
<evidence type="ECO:0000313" key="2">
    <source>
        <dbReference type="EMBL" id="KGG50891.1"/>
    </source>
</evidence>
<gene>
    <name evidence="2" type="ORF">DI09_521p10</name>
</gene>
<dbReference type="AlphaFoldDB" id="A0A098VT86"/>
<keyword evidence="3" id="KW-1185">Reference proteome</keyword>
<feature type="region of interest" description="Disordered" evidence="1">
    <location>
        <begin position="180"/>
        <end position="209"/>
    </location>
</feature>
<dbReference type="GeneID" id="25260238"/>
<evidence type="ECO:0000313" key="3">
    <source>
        <dbReference type="Proteomes" id="UP000029725"/>
    </source>
</evidence>
<organism evidence="2 3">
    <name type="scientific">Mitosporidium daphniae</name>
    <dbReference type="NCBI Taxonomy" id="1485682"/>
    <lineage>
        <taxon>Eukaryota</taxon>
        <taxon>Fungi</taxon>
        <taxon>Fungi incertae sedis</taxon>
        <taxon>Microsporidia</taxon>
        <taxon>Mitosporidium</taxon>
    </lineage>
</organism>
<comment type="caution">
    <text evidence="2">The sequence shown here is derived from an EMBL/GenBank/DDBJ whole genome shotgun (WGS) entry which is preliminary data.</text>
</comment>
<feature type="non-terminal residue" evidence="2">
    <location>
        <position position="209"/>
    </location>
</feature>
<accession>A0A098VT86</accession>
<protein>
    <submittedName>
        <fullName evidence="2">Uncharacterized protein</fullName>
    </submittedName>
</protein>
<proteinExistence type="predicted"/>